<dbReference type="AlphaFoldDB" id="A0A1B3SJM8"/>
<keyword evidence="2" id="KW-1185">Reference proteome</keyword>
<dbReference type="KEGG" id="shj:SHELI_v1c01790"/>
<dbReference type="Proteomes" id="UP000094378">
    <property type="component" value="Chromosome"/>
</dbReference>
<proteinExistence type="predicted"/>
<evidence type="ECO:0000313" key="2">
    <source>
        <dbReference type="Proteomes" id="UP000094378"/>
    </source>
</evidence>
<dbReference type="EMBL" id="CP017015">
    <property type="protein sequence ID" value="AOG60134.1"/>
    <property type="molecule type" value="Genomic_DNA"/>
</dbReference>
<gene>
    <name evidence="1" type="ORF">SHELI_v1c01790</name>
</gene>
<sequence>MVNKVWDDLLKSSNDLIKNFDKSKIIDIVKDFSENLIAFSEIYSSNREAFFKFLNERYKKFIIQCTNIISSADSVAAIMQLNEGTNDYFILINLFRQLMVTLDSLSSEYWLQIIYGMKSEDSELIKFLVTNANKASFELNNLDKKEIEKKAKKFSFLPDKYYNKLLNKGLWEEVKNLEKRVLAKPDGDYEYFKQLVASSDELADDMIVNLWAMLAIAISYLDYLNKLLKG</sequence>
<accession>A0A1B3SJM8</accession>
<dbReference type="STRING" id="216938.SHELI_v1c01790"/>
<evidence type="ECO:0000313" key="1">
    <source>
        <dbReference type="EMBL" id="AOG60134.1"/>
    </source>
</evidence>
<protein>
    <submittedName>
        <fullName evidence="1">Uncharacterized protein</fullName>
    </submittedName>
</protein>
<dbReference type="OrthoDB" id="389122at2"/>
<organism evidence="1 2">
    <name type="scientific">Spiroplasma helicoides</name>
    <dbReference type="NCBI Taxonomy" id="216938"/>
    <lineage>
        <taxon>Bacteria</taxon>
        <taxon>Bacillati</taxon>
        <taxon>Mycoplasmatota</taxon>
        <taxon>Mollicutes</taxon>
        <taxon>Entomoplasmatales</taxon>
        <taxon>Spiroplasmataceae</taxon>
        <taxon>Spiroplasma</taxon>
    </lineage>
</organism>
<reference evidence="1 2" key="1">
    <citation type="submission" date="2016-08" db="EMBL/GenBank/DDBJ databases">
        <title>Complete genome sequence of Spiroplasma helicoides TABS-2 (DSM 22551).</title>
        <authorList>
            <person name="Shen W.-Y."/>
            <person name="Lo W.-S."/>
            <person name="Lai Y.-C."/>
            <person name="Kuo C.-H."/>
        </authorList>
    </citation>
    <scope>NUCLEOTIDE SEQUENCE [LARGE SCALE GENOMIC DNA]</scope>
    <source>
        <strain evidence="1 2">TABS-2</strain>
    </source>
</reference>
<dbReference type="RefSeq" id="WP_069115910.1">
    <property type="nucleotide sequence ID" value="NZ_CP017015.1"/>
</dbReference>
<name>A0A1B3SJM8_9MOLU</name>